<dbReference type="PANTHER" id="PTHR14566:SF0">
    <property type="entry name" value="CELL CYCLE REGULATOR OF NON-HOMOLOGOUS END JOINING"/>
    <property type="match status" value="1"/>
</dbReference>
<dbReference type="InterPro" id="IPR028278">
    <property type="entry name" value="MRI"/>
</dbReference>
<gene>
    <name evidence="2" type="ORF">F2P81_007104</name>
</gene>
<evidence type="ECO:0000256" key="1">
    <source>
        <dbReference type="SAM" id="MobiDB-lite"/>
    </source>
</evidence>
<accession>A0A6A4T193</accession>
<dbReference type="AlphaFoldDB" id="A0A6A4T193"/>
<dbReference type="GO" id="GO:0005634">
    <property type="term" value="C:nucleus"/>
    <property type="evidence" value="ECO:0007669"/>
    <property type="project" value="TreeGrafter"/>
</dbReference>
<organism evidence="2 3">
    <name type="scientific">Scophthalmus maximus</name>
    <name type="common">Turbot</name>
    <name type="synonym">Psetta maxima</name>
    <dbReference type="NCBI Taxonomy" id="52904"/>
    <lineage>
        <taxon>Eukaryota</taxon>
        <taxon>Metazoa</taxon>
        <taxon>Chordata</taxon>
        <taxon>Craniata</taxon>
        <taxon>Vertebrata</taxon>
        <taxon>Euteleostomi</taxon>
        <taxon>Actinopterygii</taxon>
        <taxon>Neopterygii</taxon>
        <taxon>Teleostei</taxon>
        <taxon>Neoteleostei</taxon>
        <taxon>Acanthomorphata</taxon>
        <taxon>Carangaria</taxon>
        <taxon>Pleuronectiformes</taxon>
        <taxon>Pleuronectoidei</taxon>
        <taxon>Scophthalmidae</taxon>
        <taxon>Scophthalmus</taxon>
    </lineage>
</organism>
<dbReference type="EMBL" id="VEVO01000006">
    <property type="protein sequence ID" value="KAF0041206.1"/>
    <property type="molecule type" value="Genomic_DNA"/>
</dbReference>
<reference evidence="2 3" key="1">
    <citation type="submission" date="2019-06" db="EMBL/GenBank/DDBJ databases">
        <title>Draft genomes of female and male turbot (Scophthalmus maximus).</title>
        <authorList>
            <person name="Xu H."/>
            <person name="Xu X.-W."/>
            <person name="Shao C."/>
            <person name="Chen S."/>
        </authorList>
    </citation>
    <scope>NUCLEOTIDE SEQUENCE [LARGE SCALE GENOMIC DNA]</scope>
    <source>
        <strain evidence="2">Ysfricsl-2016a</strain>
        <tissue evidence="2">Blood</tissue>
    </source>
</reference>
<feature type="compositionally biased region" description="Basic and acidic residues" evidence="1">
    <location>
        <begin position="204"/>
        <end position="214"/>
    </location>
</feature>
<evidence type="ECO:0000313" key="3">
    <source>
        <dbReference type="Proteomes" id="UP000438429"/>
    </source>
</evidence>
<proteinExistence type="predicted"/>
<dbReference type="GO" id="GO:0005737">
    <property type="term" value="C:cytoplasm"/>
    <property type="evidence" value="ECO:0007669"/>
    <property type="project" value="TreeGrafter"/>
</dbReference>
<dbReference type="Proteomes" id="UP000438429">
    <property type="component" value="Unassembled WGS sequence"/>
</dbReference>
<evidence type="ECO:0008006" key="4">
    <source>
        <dbReference type="Google" id="ProtNLM"/>
    </source>
</evidence>
<feature type="region of interest" description="Disordered" evidence="1">
    <location>
        <begin position="132"/>
        <end position="226"/>
    </location>
</feature>
<dbReference type="GO" id="GO:2001033">
    <property type="term" value="P:negative regulation of double-strand break repair via nonhomologous end joining"/>
    <property type="evidence" value="ECO:0007669"/>
    <property type="project" value="InterPro"/>
</dbReference>
<protein>
    <recommendedName>
        <fullName evidence="4">Modulator of retrovirus infection-like</fullName>
    </recommendedName>
</protein>
<evidence type="ECO:0000313" key="2">
    <source>
        <dbReference type="EMBL" id="KAF0041206.1"/>
    </source>
</evidence>
<name>A0A6A4T193_SCOMX</name>
<feature type="compositionally biased region" description="Basic and acidic residues" evidence="1">
    <location>
        <begin position="180"/>
        <end position="192"/>
    </location>
</feature>
<dbReference type="GO" id="GO:0006303">
    <property type="term" value="P:double-strand break repair via nonhomologous end joining"/>
    <property type="evidence" value="ECO:0007669"/>
    <property type="project" value="TreeGrafter"/>
</dbReference>
<sequence length="237" mass="26344">MTVEPFVHWGAIKTTSDNAVTRLHEAPCLCRSECCIINVFHPHDCLSSCGLLDEAVMSDRHRALPSWMSNEDKVKEKKEPLPQRSKRTCARSVFYCMNEKELVEAAVSYLTDGACGDRVALRTGHKVSEKAEDITVKTRMKPASSKTEAKSVTEESSDCGDAQETTYISETDLDTTEVETVAHAESRPRRAPEGQMSGPVQDPAKPEPGKREEPPQTSADVAEEDDDLRLVREIFFT</sequence>
<comment type="caution">
    <text evidence="2">The sequence shown here is derived from an EMBL/GenBank/DDBJ whole genome shotgun (WGS) entry which is preliminary data.</text>
</comment>
<dbReference type="PANTHER" id="PTHR14566">
    <property type="entry name" value="CELL CYCLE REGULATOR OF NON-HOMOLOGOUS END JOINING"/>
    <property type="match status" value="1"/>
</dbReference>